<keyword evidence="9" id="KW-1185">Reference proteome</keyword>
<comment type="function">
    <text evidence="5">The electron transfer flavoprotein serves as a specific electron acceptor for other dehydrogenases. It transfers the electrons to the main respiratory chain via ETF-ubiquinone oxidoreductase (ETF dehydrogenase).</text>
</comment>
<feature type="domain" description="Electron transfer flavoprotein alpha/beta-subunit N-terminal" evidence="7">
    <location>
        <begin position="4"/>
        <end position="193"/>
    </location>
</feature>
<dbReference type="SUPFAM" id="SSF52467">
    <property type="entry name" value="DHS-like NAD/FAD-binding domain"/>
    <property type="match status" value="1"/>
</dbReference>
<reference evidence="8" key="2">
    <citation type="submission" date="2020-09" db="EMBL/GenBank/DDBJ databases">
        <authorList>
            <person name="Sun Q."/>
            <person name="Zhou Y."/>
        </authorList>
    </citation>
    <scope>NUCLEOTIDE SEQUENCE</scope>
    <source>
        <strain evidence="8">CGMCC 1.14988</strain>
    </source>
</reference>
<dbReference type="InterPro" id="IPR001308">
    <property type="entry name" value="ETF_a/FixB"/>
</dbReference>
<comment type="caution">
    <text evidence="8">The sequence shown here is derived from an EMBL/GenBank/DDBJ whole genome shotgun (WGS) entry which is preliminary data.</text>
</comment>
<feature type="binding site" evidence="6">
    <location>
        <position position="215"/>
    </location>
    <ligand>
        <name>FAD</name>
        <dbReference type="ChEBI" id="CHEBI:57692"/>
    </ligand>
</feature>
<feature type="binding site" evidence="6">
    <location>
        <position position="292"/>
    </location>
    <ligand>
        <name>FAD</name>
        <dbReference type="ChEBI" id="CHEBI:57692"/>
    </ligand>
</feature>
<dbReference type="InterPro" id="IPR014729">
    <property type="entry name" value="Rossmann-like_a/b/a_fold"/>
</dbReference>
<evidence type="ECO:0000256" key="5">
    <source>
        <dbReference type="ARBA" id="ARBA00025649"/>
    </source>
</evidence>
<gene>
    <name evidence="8" type="ORF">GCM10011354_17650</name>
</gene>
<dbReference type="GO" id="GO:0009055">
    <property type="term" value="F:electron transfer activity"/>
    <property type="evidence" value="ECO:0007669"/>
    <property type="project" value="InterPro"/>
</dbReference>
<reference evidence="8" key="1">
    <citation type="journal article" date="2014" name="Int. J. Syst. Evol. Microbiol.">
        <title>Complete genome sequence of Corynebacterium casei LMG S-19264T (=DSM 44701T), isolated from a smear-ripened cheese.</title>
        <authorList>
            <consortium name="US DOE Joint Genome Institute (JGI-PGF)"/>
            <person name="Walter F."/>
            <person name="Albersmeier A."/>
            <person name="Kalinowski J."/>
            <person name="Ruckert C."/>
        </authorList>
    </citation>
    <scope>NUCLEOTIDE SEQUENCE</scope>
    <source>
        <strain evidence="8">CGMCC 1.14988</strain>
    </source>
</reference>
<dbReference type="InterPro" id="IPR029035">
    <property type="entry name" value="DHS-like_NAD/FAD-binding_dom"/>
</dbReference>
<dbReference type="SMART" id="SM00893">
    <property type="entry name" value="ETF"/>
    <property type="match status" value="1"/>
</dbReference>
<dbReference type="SUPFAM" id="SSF52402">
    <property type="entry name" value="Adenine nucleotide alpha hydrolases-like"/>
    <property type="match status" value="1"/>
</dbReference>
<dbReference type="RefSeq" id="WP_130650656.1">
    <property type="nucleotide sequence ID" value="NZ_BMHA01000006.1"/>
</dbReference>
<dbReference type="FunFam" id="3.40.50.1220:FF:000001">
    <property type="entry name" value="Electron transfer flavoprotein, alpha subunit"/>
    <property type="match status" value="1"/>
</dbReference>
<evidence type="ECO:0000259" key="7">
    <source>
        <dbReference type="SMART" id="SM00893"/>
    </source>
</evidence>
<dbReference type="Gene3D" id="3.40.50.1220">
    <property type="entry name" value="TPP-binding domain"/>
    <property type="match status" value="1"/>
</dbReference>
<feature type="binding site" evidence="6">
    <location>
        <begin position="240"/>
        <end position="241"/>
    </location>
    <ligand>
        <name>FAD</name>
        <dbReference type="ChEBI" id="CHEBI:57692"/>
    </ligand>
</feature>
<evidence type="ECO:0000256" key="1">
    <source>
        <dbReference type="ARBA" id="ARBA00005817"/>
    </source>
</evidence>
<sequence>MGELLVLIDHAEGQPRKLSLQMLTAANQVASQTGDTVSAVWLGEGASGAADVLGRHGATKLYAWDSPDALGYVTLPQVEALQQVMETSGAEILFFASTNLIKDVAARLAIRVDGGVITDATGVEVADGRIVATKEIFGGELITKCTFADGRKQIVGISNNAFAAEETGGGAAEVVNLDVSLSEAATAAKVTNVEKQVTSDRPDIAEAAVVVAGGRGLGDEQGFELMEQLADVLGAGVGASRAATDAGWYPHRYQIGQTGRTVSPMLYIGSGISGAIQHRAGMQTSQNIIAINKDGEAPIFSIADFGIVGDLYTVVPKLIEELQARKG</sequence>
<evidence type="ECO:0000256" key="6">
    <source>
        <dbReference type="PIRSR" id="PIRSR000089-1"/>
    </source>
</evidence>
<evidence type="ECO:0000256" key="3">
    <source>
        <dbReference type="ARBA" id="ARBA00022630"/>
    </source>
</evidence>
<dbReference type="Pfam" id="PF00766">
    <property type="entry name" value="ETF_alpha"/>
    <property type="match status" value="1"/>
</dbReference>
<dbReference type="InterPro" id="IPR014730">
    <property type="entry name" value="ETF_a/b_N"/>
</dbReference>
<dbReference type="PIRSF" id="PIRSF000089">
    <property type="entry name" value="Electra_flavoP_a"/>
    <property type="match status" value="1"/>
</dbReference>
<dbReference type="AlphaFoldDB" id="A0A8J3A862"/>
<comment type="subunit">
    <text evidence="2">Heterodimer of an alpha and a beta subunit.</text>
</comment>
<keyword evidence="4 6" id="KW-0274">FAD</keyword>
<comment type="similarity">
    <text evidence="1">Belongs to the ETF alpha-subunit/FixB family.</text>
</comment>
<dbReference type="Pfam" id="PF01012">
    <property type="entry name" value="ETF"/>
    <property type="match status" value="1"/>
</dbReference>
<organism evidence="8 9">
    <name type="scientific">Egicoccus halophilus</name>
    <dbReference type="NCBI Taxonomy" id="1670830"/>
    <lineage>
        <taxon>Bacteria</taxon>
        <taxon>Bacillati</taxon>
        <taxon>Actinomycetota</taxon>
        <taxon>Nitriliruptoria</taxon>
        <taxon>Egicoccales</taxon>
        <taxon>Egicoccaceae</taxon>
        <taxon>Egicoccus</taxon>
    </lineage>
</organism>
<dbReference type="Gene3D" id="3.40.50.620">
    <property type="entry name" value="HUPs"/>
    <property type="match status" value="1"/>
</dbReference>
<dbReference type="GO" id="GO:0050660">
    <property type="term" value="F:flavin adenine dinucleotide binding"/>
    <property type="evidence" value="ECO:0007669"/>
    <property type="project" value="InterPro"/>
</dbReference>
<comment type="cofactor">
    <cofactor evidence="6">
        <name>FAD</name>
        <dbReference type="ChEBI" id="CHEBI:57692"/>
    </cofactor>
    <text evidence="6">Binds 1 FAD per dimer.</text>
</comment>
<dbReference type="InterPro" id="IPR014731">
    <property type="entry name" value="ETF_asu_C"/>
</dbReference>
<dbReference type="OrthoDB" id="9770286at2"/>
<dbReference type="GO" id="GO:0033539">
    <property type="term" value="P:fatty acid beta-oxidation using acyl-CoA dehydrogenase"/>
    <property type="evidence" value="ECO:0007669"/>
    <property type="project" value="TreeGrafter"/>
</dbReference>
<evidence type="ECO:0000256" key="2">
    <source>
        <dbReference type="ARBA" id="ARBA00011355"/>
    </source>
</evidence>
<dbReference type="Proteomes" id="UP000650511">
    <property type="component" value="Unassembled WGS sequence"/>
</dbReference>
<dbReference type="EMBL" id="BMHA01000006">
    <property type="protein sequence ID" value="GGI06150.1"/>
    <property type="molecule type" value="Genomic_DNA"/>
</dbReference>
<evidence type="ECO:0000313" key="9">
    <source>
        <dbReference type="Proteomes" id="UP000650511"/>
    </source>
</evidence>
<evidence type="ECO:0000313" key="8">
    <source>
        <dbReference type="EMBL" id="GGI06150.1"/>
    </source>
</evidence>
<name>A0A8J3A862_9ACTN</name>
<feature type="binding site" evidence="6">
    <location>
        <begin position="271"/>
        <end position="278"/>
    </location>
    <ligand>
        <name>FAD</name>
        <dbReference type="ChEBI" id="CHEBI:57692"/>
    </ligand>
</feature>
<accession>A0A8J3A862</accession>
<proteinExistence type="inferred from homology"/>
<protein>
    <submittedName>
        <fullName evidence="8">Electron transfer flavoprotein subunit alpha</fullName>
    </submittedName>
</protein>
<evidence type="ECO:0000256" key="4">
    <source>
        <dbReference type="ARBA" id="ARBA00022827"/>
    </source>
</evidence>
<dbReference type="PANTHER" id="PTHR43153:SF1">
    <property type="entry name" value="ELECTRON TRANSFER FLAVOPROTEIN SUBUNIT ALPHA, MITOCHONDRIAL"/>
    <property type="match status" value="1"/>
</dbReference>
<keyword evidence="3" id="KW-0285">Flavoprotein</keyword>
<feature type="binding site" evidence="6">
    <location>
        <begin position="254"/>
        <end position="258"/>
    </location>
    <ligand>
        <name>FAD</name>
        <dbReference type="ChEBI" id="CHEBI:57692"/>
    </ligand>
</feature>
<dbReference type="PANTHER" id="PTHR43153">
    <property type="entry name" value="ELECTRON TRANSFER FLAVOPROTEIN ALPHA"/>
    <property type="match status" value="1"/>
</dbReference>